<dbReference type="KEGG" id="ghi:107890136"/>
<dbReference type="PANTHER" id="PTHR11439">
    <property type="entry name" value="GAG-POL-RELATED RETROTRANSPOSON"/>
    <property type="match status" value="1"/>
</dbReference>
<dbReference type="Proteomes" id="UP000818029">
    <property type="component" value="Chromosome A10"/>
</dbReference>
<dbReference type="AlphaFoldDB" id="A0A1U8HVT3"/>
<sequence length="155" mass="17037">MPLNLKLSKNDGEKICDPSIYRSIVGSSLYLTATRPDLMFPATLLSRFMSSPSDVHLGVAKRVLRYVKGTTSEWLNYLKVGNVKLIGYSKSDWAGSLDDMKSTSGYVFNLGSGTICWSSKKQQVVAQSTAEAEYIAAAANQAIWLRNLLSDLGFE</sequence>
<dbReference type="GeneID" id="107890136"/>
<organism evidence="1 2">
    <name type="scientific">Gossypium hirsutum</name>
    <name type="common">Upland cotton</name>
    <name type="synonym">Gossypium mexicanum</name>
    <dbReference type="NCBI Taxonomy" id="3635"/>
    <lineage>
        <taxon>Eukaryota</taxon>
        <taxon>Viridiplantae</taxon>
        <taxon>Streptophyta</taxon>
        <taxon>Embryophyta</taxon>
        <taxon>Tracheophyta</taxon>
        <taxon>Spermatophyta</taxon>
        <taxon>Magnoliopsida</taxon>
        <taxon>eudicotyledons</taxon>
        <taxon>Gunneridae</taxon>
        <taxon>Pentapetalae</taxon>
        <taxon>rosids</taxon>
        <taxon>malvids</taxon>
        <taxon>Malvales</taxon>
        <taxon>Malvaceae</taxon>
        <taxon>Malvoideae</taxon>
        <taxon>Gossypium</taxon>
    </lineage>
</organism>
<name>A0A1U8HVT3_GOSHI</name>
<dbReference type="RefSeq" id="XP_016670131.1">
    <property type="nucleotide sequence ID" value="XM_016814642.1"/>
</dbReference>
<keyword evidence="1" id="KW-1185">Reference proteome</keyword>
<dbReference type="PaxDb" id="3635-A0A1U8HVT3"/>
<gene>
    <name evidence="2" type="primary">LOC107890136</name>
</gene>
<accession>A0A1U8HVT3</accession>
<proteinExistence type="predicted"/>
<dbReference type="CDD" id="cd09272">
    <property type="entry name" value="RNase_HI_RT_Ty1"/>
    <property type="match status" value="1"/>
</dbReference>
<evidence type="ECO:0000313" key="2">
    <source>
        <dbReference type="RefSeq" id="XP_016670131.1"/>
    </source>
</evidence>
<reference evidence="1" key="1">
    <citation type="journal article" date="2020" name="Nat. Genet.">
        <title>Genomic diversifications of five Gossypium allopolyploid species and their impact on cotton improvement.</title>
        <authorList>
            <person name="Chen Z.J."/>
            <person name="Sreedasyam A."/>
            <person name="Ando A."/>
            <person name="Song Q."/>
            <person name="De Santiago L.M."/>
            <person name="Hulse-Kemp A.M."/>
            <person name="Ding M."/>
            <person name="Ye W."/>
            <person name="Kirkbride R.C."/>
            <person name="Jenkins J."/>
            <person name="Plott C."/>
            <person name="Lovell J."/>
            <person name="Lin Y.M."/>
            <person name="Vaughn R."/>
            <person name="Liu B."/>
            <person name="Simpson S."/>
            <person name="Scheffler B.E."/>
            <person name="Wen L."/>
            <person name="Saski C.A."/>
            <person name="Grover C.E."/>
            <person name="Hu G."/>
            <person name="Conover J.L."/>
            <person name="Carlson J.W."/>
            <person name="Shu S."/>
            <person name="Boston L.B."/>
            <person name="Williams M."/>
            <person name="Peterson D.G."/>
            <person name="McGee K."/>
            <person name="Jones D.C."/>
            <person name="Wendel J.F."/>
            <person name="Stelly D.M."/>
            <person name="Grimwood J."/>
            <person name="Schmutz J."/>
        </authorList>
    </citation>
    <scope>NUCLEOTIDE SEQUENCE [LARGE SCALE GENOMIC DNA]</scope>
    <source>
        <strain evidence="1">cv. TM-1</strain>
    </source>
</reference>
<evidence type="ECO:0000313" key="1">
    <source>
        <dbReference type="Proteomes" id="UP000818029"/>
    </source>
</evidence>
<dbReference type="STRING" id="3635.A0A1U8HVT3"/>
<protein>
    <submittedName>
        <fullName evidence="2">Secreted RxLR effector protein 161-like</fullName>
    </submittedName>
</protein>
<dbReference type="PANTHER" id="PTHR11439:SF502">
    <property type="entry name" value="SECRETED RXLR EFFECTOR PROTEIN 161-LIKE"/>
    <property type="match status" value="1"/>
</dbReference>
<dbReference type="OrthoDB" id="413760at2759"/>
<reference evidence="2" key="2">
    <citation type="submission" date="2025-08" db="UniProtKB">
        <authorList>
            <consortium name="RefSeq"/>
        </authorList>
    </citation>
    <scope>IDENTIFICATION</scope>
</reference>